<dbReference type="Gene3D" id="3.30.565.10">
    <property type="entry name" value="Histidine kinase-like ATPase, C-terminal domain"/>
    <property type="match status" value="1"/>
</dbReference>
<keyword evidence="5" id="KW-0597">Phosphoprotein</keyword>
<evidence type="ECO:0000313" key="14">
    <source>
        <dbReference type="Proteomes" id="UP000294848"/>
    </source>
</evidence>
<evidence type="ECO:0000256" key="11">
    <source>
        <dbReference type="SAM" id="Phobius"/>
    </source>
</evidence>
<dbReference type="Pfam" id="PF02518">
    <property type="entry name" value="HATPase_c"/>
    <property type="match status" value="1"/>
</dbReference>
<keyword evidence="8" id="KW-0418">Kinase</keyword>
<gene>
    <name evidence="13" type="ORF">DET52_101300</name>
</gene>
<dbReference type="Gene3D" id="3.30.450.20">
    <property type="entry name" value="PAS domain"/>
    <property type="match status" value="2"/>
</dbReference>
<dbReference type="InterPro" id="IPR036890">
    <property type="entry name" value="HATPase_C_sf"/>
</dbReference>
<dbReference type="FunFam" id="3.30.565.10:FF:000006">
    <property type="entry name" value="Sensor histidine kinase WalK"/>
    <property type="match status" value="1"/>
</dbReference>
<comment type="subcellular location">
    <subcellularLocation>
        <location evidence="2">Cell membrane</location>
        <topology evidence="2">Multi-pass membrane protein</topology>
    </subcellularLocation>
</comment>
<dbReference type="SUPFAM" id="SSF47384">
    <property type="entry name" value="Homodimeric domain of signal transducing histidine kinase"/>
    <property type="match status" value="1"/>
</dbReference>
<evidence type="ECO:0000256" key="7">
    <source>
        <dbReference type="ARBA" id="ARBA00022692"/>
    </source>
</evidence>
<dbReference type="Pfam" id="PF21623">
    <property type="entry name" value="HK_sensor_dom_bact"/>
    <property type="match status" value="1"/>
</dbReference>
<organism evidence="13 14">
    <name type="scientific">Sunxiuqinia elliptica</name>
    <dbReference type="NCBI Taxonomy" id="655355"/>
    <lineage>
        <taxon>Bacteria</taxon>
        <taxon>Pseudomonadati</taxon>
        <taxon>Bacteroidota</taxon>
        <taxon>Bacteroidia</taxon>
        <taxon>Marinilabiliales</taxon>
        <taxon>Prolixibacteraceae</taxon>
        <taxon>Sunxiuqinia</taxon>
    </lineage>
</organism>
<dbReference type="GO" id="GO:0000155">
    <property type="term" value="F:phosphorelay sensor kinase activity"/>
    <property type="evidence" value="ECO:0007669"/>
    <property type="project" value="InterPro"/>
</dbReference>
<dbReference type="Proteomes" id="UP000294848">
    <property type="component" value="Unassembled WGS sequence"/>
</dbReference>
<protein>
    <recommendedName>
        <fullName evidence="3">histidine kinase</fullName>
        <ecNumber evidence="3">2.7.13.3</ecNumber>
    </recommendedName>
</protein>
<dbReference type="InterPro" id="IPR036097">
    <property type="entry name" value="HisK_dim/P_sf"/>
</dbReference>
<comment type="catalytic activity">
    <reaction evidence="1">
        <text>ATP + protein L-histidine = ADP + protein N-phospho-L-histidine.</text>
        <dbReference type="EC" id="2.7.13.3"/>
    </reaction>
</comment>
<dbReference type="InterPro" id="IPR003594">
    <property type="entry name" value="HATPase_dom"/>
</dbReference>
<evidence type="ECO:0000256" key="9">
    <source>
        <dbReference type="ARBA" id="ARBA00022989"/>
    </source>
</evidence>
<evidence type="ECO:0000256" key="10">
    <source>
        <dbReference type="SAM" id="Coils"/>
    </source>
</evidence>
<comment type="caution">
    <text evidence="13">The sequence shown here is derived from an EMBL/GenBank/DDBJ whole genome shotgun (WGS) entry which is preliminary data.</text>
</comment>
<evidence type="ECO:0000259" key="12">
    <source>
        <dbReference type="PROSITE" id="PS50109"/>
    </source>
</evidence>
<name>A0A4R6HAI9_9BACT</name>
<dbReference type="GO" id="GO:0000156">
    <property type="term" value="F:phosphorelay response regulator activity"/>
    <property type="evidence" value="ECO:0007669"/>
    <property type="project" value="TreeGrafter"/>
</dbReference>
<dbReference type="AlphaFoldDB" id="A0A4R6HAI9"/>
<evidence type="ECO:0000313" key="13">
    <source>
        <dbReference type="EMBL" id="TDO04948.1"/>
    </source>
</evidence>
<dbReference type="GO" id="GO:0005886">
    <property type="term" value="C:plasma membrane"/>
    <property type="evidence" value="ECO:0007669"/>
    <property type="project" value="UniProtKB-SubCell"/>
</dbReference>
<keyword evidence="11" id="KW-0472">Membrane</keyword>
<keyword evidence="9 11" id="KW-1133">Transmembrane helix</keyword>
<keyword evidence="6" id="KW-0808">Transferase</keyword>
<proteinExistence type="predicted"/>
<dbReference type="OrthoDB" id="1931120at2"/>
<feature type="domain" description="Histidine kinase" evidence="12">
    <location>
        <begin position="424"/>
        <end position="638"/>
    </location>
</feature>
<evidence type="ECO:0000256" key="6">
    <source>
        <dbReference type="ARBA" id="ARBA00022679"/>
    </source>
</evidence>
<keyword evidence="4" id="KW-1003">Cell membrane</keyword>
<evidence type="ECO:0000256" key="4">
    <source>
        <dbReference type="ARBA" id="ARBA00022475"/>
    </source>
</evidence>
<accession>A0A4R6HAI9</accession>
<dbReference type="InterPro" id="IPR003661">
    <property type="entry name" value="HisK_dim/P_dom"/>
</dbReference>
<dbReference type="CDD" id="cd18773">
    <property type="entry name" value="PDC1_HK_sensor"/>
    <property type="match status" value="1"/>
</dbReference>
<evidence type="ECO:0000256" key="8">
    <source>
        <dbReference type="ARBA" id="ARBA00022777"/>
    </source>
</evidence>
<dbReference type="InterPro" id="IPR004358">
    <property type="entry name" value="Sig_transdc_His_kin-like_C"/>
</dbReference>
<evidence type="ECO:0000256" key="3">
    <source>
        <dbReference type="ARBA" id="ARBA00012438"/>
    </source>
</evidence>
<reference evidence="13 14" key="1">
    <citation type="submission" date="2019-03" db="EMBL/GenBank/DDBJ databases">
        <title>Freshwater and sediment microbial communities from various areas in North America, analyzing microbe dynamics in response to fracking.</title>
        <authorList>
            <person name="Lamendella R."/>
        </authorList>
    </citation>
    <scope>NUCLEOTIDE SEQUENCE [LARGE SCALE GENOMIC DNA]</scope>
    <source>
        <strain evidence="13 14">114D</strain>
    </source>
</reference>
<dbReference type="PRINTS" id="PR00344">
    <property type="entry name" value="BCTRLSENSOR"/>
</dbReference>
<dbReference type="SMART" id="SM00388">
    <property type="entry name" value="HisKA"/>
    <property type="match status" value="1"/>
</dbReference>
<evidence type="ECO:0000256" key="5">
    <source>
        <dbReference type="ARBA" id="ARBA00022553"/>
    </source>
</evidence>
<dbReference type="PROSITE" id="PS50109">
    <property type="entry name" value="HIS_KIN"/>
    <property type="match status" value="1"/>
</dbReference>
<dbReference type="CDD" id="cd00082">
    <property type="entry name" value="HisKA"/>
    <property type="match status" value="1"/>
</dbReference>
<feature type="transmembrane region" description="Helical" evidence="11">
    <location>
        <begin position="34"/>
        <end position="57"/>
    </location>
</feature>
<dbReference type="InterPro" id="IPR050351">
    <property type="entry name" value="BphY/WalK/GraS-like"/>
</dbReference>
<dbReference type="InterPro" id="IPR005467">
    <property type="entry name" value="His_kinase_dom"/>
</dbReference>
<dbReference type="SUPFAM" id="SSF55874">
    <property type="entry name" value="ATPase domain of HSP90 chaperone/DNA topoisomerase II/histidine kinase"/>
    <property type="match status" value="1"/>
</dbReference>
<dbReference type="PANTHER" id="PTHR42878:SF15">
    <property type="entry name" value="BACTERIOPHYTOCHROME"/>
    <property type="match status" value="1"/>
</dbReference>
<dbReference type="GO" id="GO:0007234">
    <property type="term" value="P:osmosensory signaling via phosphorelay pathway"/>
    <property type="evidence" value="ECO:0007669"/>
    <property type="project" value="TreeGrafter"/>
</dbReference>
<dbReference type="InterPro" id="IPR048760">
    <property type="entry name" value="VP0354-like_sensor_dom"/>
</dbReference>
<evidence type="ECO:0000256" key="2">
    <source>
        <dbReference type="ARBA" id="ARBA00004651"/>
    </source>
</evidence>
<dbReference type="InterPro" id="IPR029151">
    <property type="entry name" value="Sensor-like_sf"/>
</dbReference>
<dbReference type="PANTHER" id="PTHR42878">
    <property type="entry name" value="TWO-COMPONENT HISTIDINE KINASE"/>
    <property type="match status" value="1"/>
</dbReference>
<dbReference type="Pfam" id="PF00512">
    <property type="entry name" value="HisKA"/>
    <property type="match status" value="1"/>
</dbReference>
<dbReference type="GO" id="GO:0030295">
    <property type="term" value="F:protein kinase activator activity"/>
    <property type="evidence" value="ECO:0007669"/>
    <property type="project" value="TreeGrafter"/>
</dbReference>
<dbReference type="SMART" id="SM00387">
    <property type="entry name" value="HATPase_c"/>
    <property type="match status" value="1"/>
</dbReference>
<dbReference type="Gene3D" id="1.10.287.130">
    <property type="match status" value="1"/>
</dbReference>
<feature type="transmembrane region" description="Helical" evidence="11">
    <location>
        <begin position="353"/>
        <end position="376"/>
    </location>
</feature>
<evidence type="ECO:0000256" key="1">
    <source>
        <dbReference type="ARBA" id="ARBA00000085"/>
    </source>
</evidence>
<dbReference type="SUPFAM" id="SSF103190">
    <property type="entry name" value="Sensory domain-like"/>
    <property type="match status" value="2"/>
</dbReference>
<keyword evidence="7 11" id="KW-0812">Transmembrane</keyword>
<keyword evidence="10" id="KW-0175">Coiled coil</keyword>
<sequence length="640" mass="74824">MKVLFLLKKGVRRTVTAFFINKQELMKLLFRKTFLAVFIPIFSFLLILIGSLSFYVYKKEKSRILDSTQTTYSEHLFQQSELIRAMFASTIKDLNYLALNASFLDYLGTSDPQAQKDLLNTMQPLAQQNWNYRQVRFLDWEGMEKIRFNWHLDSLHLVSADQLQNKSDRYYFQRSKQLKKGQVYVSPVDLNIEHGKIEIPHQAVIRFCKPIYQSDDHPVGILVINQYLNSLFEWLLKRNTNLEGDIILLNQEGYWLTSSDQHIPFGFMFKKHRNEKFSTFYPSAWEKLQNNTQGEVLHNDRLIVFRKFSLGFDLKNNKLFQEDELAGSPESQWLLVANIPNSKIQALQQMNRLFRLSLLLSIFILFCIAYIISWLIHREKEIIKELNVLNKTLEQKVNERTTELQKSNLELKALNEELEAFTYSVSHDLRAPLRHISGFADLLIKKNQADLTGQGPVYLNFIKQSTQEMNQLIQDLLNFSRIIRSDLNRTKVDMNKLVSEVQTITVESFPNQKIEWSTPSLPNVYADHNLLRQVWINLLSNAVKYSSNQEISKVEISYQQKKKQFIFQVKDNGVGFDEAYSHKLFKTFQRLHSSEDYEGTGIGLAIVRKIIVRHHGEIWAKSQAGEGATFYFSLPKTNNK</sequence>
<dbReference type="EMBL" id="SNWI01000001">
    <property type="protein sequence ID" value="TDO04948.1"/>
    <property type="molecule type" value="Genomic_DNA"/>
</dbReference>
<feature type="coiled-coil region" evidence="10">
    <location>
        <begin position="376"/>
        <end position="424"/>
    </location>
</feature>
<dbReference type="EC" id="2.7.13.3" evidence="3"/>